<feature type="region of interest" description="Disordered" evidence="1">
    <location>
        <begin position="250"/>
        <end position="273"/>
    </location>
</feature>
<dbReference type="CDD" id="cd18186">
    <property type="entry name" value="BTB_POZ_ZBTB_KLHL-like"/>
    <property type="match status" value="1"/>
</dbReference>
<name>A0A9P0GAT3_9CUCU</name>
<dbReference type="SUPFAM" id="SSF54695">
    <property type="entry name" value="POZ domain"/>
    <property type="match status" value="1"/>
</dbReference>
<evidence type="ECO:0000313" key="4">
    <source>
        <dbReference type="Proteomes" id="UP001153636"/>
    </source>
</evidence>
<dbReference type="OrthoDB" id="6784427at2759"/>
<feature type="compositionally biased region" description="Polar residues" evidence="1">
    <location>
        <begin position="427"/>
        <end position="439"/>
    </location>
</feature>
<evidence type="ECO:0000256" key="1">
    <source>
        <dbReference type="SAM" id="MobiDB-lite"/>
    </source>
</evidence>
<feature type="compositionally biased region" description="Polar residues" evidence="1">
    <location>
        <begin position="387"/>
        <end position="418"/>
    </location>
</feature>
<evidence type="ECO:0000259" key="2">
    <source>
        <dbReference type="PROSITE" id="PS50097"/>
    </source>
</evidence>
<dbReference type="EMBL" id="OV651814">
    <property type="protein sequence ID" value="CAH1106368.1"/>
    <property type="molecule type" value="Genomic_DNA"/>
</dbReference>
<feature type="compositionally biased region" description="Basic and acidic residues" evidence="1">
    <location>
        <begin position="149"/>
        <end position="159"/>
    </location>
</feature>
<proteinExistence type="predicted"/>
<feature type="domain" description="BTB" evidence="2">
    <location>
        <begin position="29"/>
        <end position="95"/>
    </location>
</feature>
<dbReference type="AlphaFoldDB" id="A0A9P0GAT3"/>
<evidence type="ECO:0000313" key="3">
    <source>
        <dbReference type="EMBL" id="CAH1106368.1"/>
    </source>
</evidence>
<dbReference type="Proteomes" id="UP001153636">
    <property type="component" value="Chromosome 2"/>
</dbReference>
<dbReference type="Pfam" id="PF00651">
    <property type="entry name" value="BTB"/>
    <property type="match status" value="1"/>
</dbReference>
<dbReference type="InterPro" id="IPR000210">
    <property type="entry name" value="BTB/POZ_dom"/>
</dbReference>
<keyword evidence="4" id="KW-1185">Reference proteome</keyword>
<dbReference type="Gene3D" id="3.30.710.10">
    <property type="entry name" value="Potassium Channel Kv1.1, Chain A"/>
    <property type="match status" value="1"/>
</dbReference>
<dbReference type="PROSITE" id="PS50097">
    <property type="entry name" value="BTB"/>
    <property type="match status" value="1"/>
</dbReference>
<gene>
    <name evidence="3" type="ORF">PSYICH_LOCUS7553</name>
</gene>
<feature type="region of interest" description="Disordered" evidence="1">
    <location>
        <begin position="140"/>
        <end position="170"/>
    </location>
</feature>
<organism evidence="3 4">
    <name type="scientific">Psylliodes chrysocephalus</name>
    <dbReference type="NCBI Taxonomy" id="3402493"/>
    <lineage>
        <taxon>Eukaryota</taxon>
        <taxon>Metazoa</taxon>
        <taxon>Ecdysozoa</taxon>
        <taxon>Arthropoda</taxon>
        <taxon>Hexapoda</taxon>
        <taxon>Insecta</taxon>
        <taxon>Pterygota</taxon>
        <taxon>Neoptera</taxon>
        <taxon>Endopterygota</taxon>
        <taxon>Coleoptera</taxon>
        <taxon>Polyphaga</taxon>
        <taxon>Cucujiformia</taxon>
        <taxon>Chrysomeloidea</taxon>
        <taxon>Chrysomelidae</taxon>
        <taxon>Galerucinae</taxon>
        <taxon>Alticini</taxon>
        <taxon>Psylliodes</taxon>
    </lineage>
</organism>
<reference evidence="3" key="1">
    <citation type="submission" date="2022-01" db="EMBL/GenBank/DDBJ databases">
        <authorList>
            <person name="King R."/>
        </authorList>
    </citation>
    <scope>NUCLEOTIDE SEQUENCE</scope>
</reference>
<feature type="compositionally biased region" description="Polar residues" evidence="1">
    <location>
        <begin position="262"/>
        <end position="273"/>
    </location>
</feature>
<feature type="compositionally biased region" description="Basic and acidic residues" evidence="1">
    <location>
        <begin position="491"/>
        <end position="513"/>
    </location>
</feature>
<feature type="region of interest" description="Disordered" evidence="1">
    <location>
        <begin position="387"/>
        <end position="514"/>
    </location>
</feature>
<protein>
    <recommendedName>
        <fullName evidence="2">BTB domain-containing protein</fullName>
    </recommendedName>
</protein>
<dbReference type="InterPro" id="IPR011333">
    <property type="entry name" value="SKP1/BTB/POZ_sf"/>
</dbReference>
<dbReference type="SMART" id="SM00225">
    <property type="entry name" value="BTB"/>
    <property type="match status" value="1"/>
</dbReference>
<sequence length="593" mass="67134">MDNLKIRLVHPSYNLKELLFFNYSIQKYVDTLIIGSNGSIKAHSTILVEKNDVFKNLLSSQEHKEEKVVNLPQFSIEVLKVIIEFMYRGDSRYFKEIEKEVKSAITYFFDTPKILPDSDCVEIKPIVPVVILSDSDNDEICDSSQSDPRNVKNETDIQKTTRTKSPTQKKRVLNDAEVDSTLNGYVIKKKKKTLHSKSVIQPKPAQTNPNESIVNLSPLKHLSQISVSRRKKLEEAEVIKKNLFKTSKLPEEGSNKRHVNPFASSTIKPSNNLELQGPSIQEEALNTKKNKVNILDHTIMESPTIEAYDIQSPEFIIEEPAIINDSPTIAPRTNFQESLLTNVENPFINVSPQLETLDILNTNISQEFTNLEEIANCRNISQGLMQTEESPAASQQPTQMDSPSSPELDVVQNSSSGGLSEEFTATEEITTSKNKSNTVPESTNKESSNKSKSPKKVIRNRIGFDSSDDEEYPTGISTSNCTKKLKSKKPMQGDETRSKKSIEDDKKKSEKSENSVIDMLKQHLRYQTSICAVCMKEVNNFNTHFNKKHHSLTKTIFPCTKCSHKFFFKGFHDEHQAICTKKSQCICIECKPY</sequence>
<accession>A0A9P0GAT3</accession>